<organism evidence="10 11">
    <name type="scientific">Meloidogyne javanica</name>
    <name type="common">Root-knot nematode worm</name>
    <dbReference type="NCBI Taxonomy" id="6303"/>
    <lineage>
        <taxon>Eukaryota</taxon>
        <taxon>Metazoa</taxon>
        <taxon>Ecdysozoa</taxon>
        <taxon>Nematoda</taxon>
        <taxon>Chromadorea</taxon>
        <taxon>Rhabditida</taxon>
        <taxon>Tylenchina</taxon>
        <taxon>Tylenchomorpha</taxon>
        <taxon>Tylenchoidea</taxon>
        <taxon>Meloidogynidae</taxon>
        <taxon>Meloidogyninae</taxon>
        <taxon>Meloidogyne</taxon>
        <taxon>Meloidogyne incognita group</taxon>
    </lineage>
</organism>
<comment type="cofactor">
    <cofactor evidence="7 8">
        <name>Zn(2+)</name>
        <dbReference type="ChEBI" id="CHEBI:29105"/>
    </cofactor>
    <text evidence="7 8">Binds 1 zinc ion per subunit.</text>
</comment>
<dbReference type="Proteomes" id="UP000887561">
    <property type="component" value="Unplaced"/>
</dbReference>
<dbReference type="Gene3D" id="3.40.390.10">
    <property type="entry name" value="Collagenase (Catalytic Domain)"/>
    <property type="match status" value="1"/>
</dbReference>
<keyword evidence="2 7" id="KW-0479">Metal-binding</keyword>
<keyword evidence="3 7" id="KW-0378">Hydrolase</keyword>
<dbReference type="PROSITE" id="PS00022">
    <property type="entry name" value="EGF_1"/>
    <property type="match status" value="1"/>
</dbReference>
<dbReference type="InterPro" id="IPR000742">
    <property type="entry name" value="EGF"/>
</dbReference>
<keyword evidence="5 7" id="KW-0482">Metalloprotease</keyword>
<evidence type="ECO:0000256" key="8">
    <source>
        <dbReference type="RuleBase" id="RU361183"/>
    </source>
</evidence>
<keyword evidence="4 7" id="KW-0862">Zinc</keyword>
<dbReference type="PANTHER" id="PTHR10127">
    <property type="entry name" value="DISCOIDIN, CUB, EGF, LAMININ , AND ZINC METALLOPROTEASE DOMAIN CONTAINING"/>
    <property type="match status" value="1"/>
</dbReference>
<dbReference type="PRINTS" id="PR00480">
    <property type="entry name" value="ASTACIN"/>
</dbReference>
<name>A0A915M225_MELJA</name>
<dbReference type="GO" id="GO:0008270">
    <property type="term" value="F:zinc ion binding"/>
    <property type="evidence" value="ECO:0007669"/>
    <property type="project" value="UniProtKB-UniRule"/>
</dbReference>
<proteinExistence type="predicted"/>
<dbReference type="PANTHER" id="PTHR10127:SF780">
    <property type="entry name" value="METALLOENDOPEPTIDASE"/>
    <property type="match status" value="1"/>
</dbReference>
<evidence type="ECO:0000256" key="4">
    <source>
        <dbReference type="ARBA" id="ARBA00022833"/>
    </source>
</evidence>
<dbReference type="WBParaSite" id="scaffold27663_cov424.g20603">
    <property type="protein sequence ID" value="scaffold27663_cov424.g20603"/>
    <property type="gene ID" value="scaffold27663_cov424.g20603"/>
</dbReference>
<dbReference type="PROSITE" id="PS51864">
    <property type="entry name" value="ASTACIN"/>
    <property type="match status" value="1"/>
</dbReference>
<feature type="binding site" evidence="7">
    <location>
        <position position="234"/>
    </location>
    <ligand>
        <name>Zn(2+)</name>
        <dbReference type="ChEBI" id="CHEBI:29105"/>
        <note>catalytic</note>
    </ligand>
</feature>
<dbReference type="InterPro" id="IPR024079">
    <property type="entry name" value="MetalloPept_cat_dom_sf"/>
</dbReference>
<evidence type="ECO:0000313" key="11">
    <source>
        <dbReference type="WBParaSite" id="scaffold27663_cov424.g20603"/>
    </source>
</evidence>
<dbReference type="InterPro" id="IPR001506">
    <property type="entry name" value="Peptidase_M12A"/>
</dbReference>
<dbReference type="Pfam" id="PF01400">
    <property type="entry name" value="Astacin"/>
    <property type="match status" value="1"/>
</dbReference>
<keyword evidence="1 7" id="KW-0645">Protease</keyword>
<dbReference type="EC" id="3.4.24.-" evidence="8"/>
<reference evidence="11" key="1">
    <citation type="submission" date="2022-11" db="UniProtKB">
        <authorList>
            <consortium name="WormBaseParasite"/>
        </authorList>
    </citation>
    <scope>IDENTIFICATION</scope>
</reference>
<dbReference type="InterPro" id="IPR006026">
    <property type="entry name" value="Peptidase_Metallo"/>
</dbReference>
<dbReference type="GO" id="GO:0004222">
    <property type="term" value="F:metalloendopeptidase activity"/>
    <property type="evidence" value="ECO:0007669"/>
    <property type="project" value="UniProtKB-UniRule"/>
</dbReference>
<evidence type="ECO:0000256" key="2">
    <source>
        <dbReference type="ARBA" id="ARBA00022723"/>
    </source>
</evidence>
<comment type="caution">
    <text evidence="7">Lacks conserved residue(s) required for the propagation of feature annotation.</text>
</comment>
<feature type="binding site" evidence="7">
    <location>
        <position position="240"/>
    </location>
    <ligand>
        <name>Zn(2+)</name>
        <dbReference type="ChEBI" id="CHEBI:29105"/>
        <note>catalytic</note>
    </ligand>
</feature>
<dbReference type="SUPFAM" id="SSF55486">
    <property type="entry name" value="Metalloproteases ('zincins'), catalytic domain"/>
    <property type="match status" value="1"/>
</dbReference>
<feature type="binding site" evidence="7">
    <location>
        <position position="230"/>
    </location>
    <ligand>
        <name>Zn(2+)</name>
        <dbReference type="ChEBI" id="CHEBI:29105"/>
        <note>catalytic</note>
    </ligand>
</feature>
<keyword evidence="6" id="KW-1015">Disulfide bond</keyword>
<feature type="domain" description="Peptidase M12A" evidence="9">
    <location>
        <begin position="122"/>
        <end position="340"/>
    </location>
</feature>
<dbReference type="GO" id="GO:0006508">
    <property type="term" value="P:proteolysis"/>
    <property type="evidence" value="ECO:0007669"/>
    <property type="project" value="UniProtKB-KW"/>
</dbReference>
<evidence type="ECO:0000259" key="9">
    <source>
        <dbReference type="PROSITE" id="PS51864"/>
    </source>
</evidence>
<keyword evidence="10" id="KW-1185">Reference proteome</keyword>
<evidence type="ECO:0000313" key="10">
    <source>
        <dbReference type="Proteomes" id="UP000887561"/>
    </source>
</evidence>
<dbReference type="AlphaFoldDB" id="A0A915M225"/>
<protein>
    <recommendedName>
        <fullName evidence="8">Metalloendopeptidase</fullName>
        <ecNumber evidence="8">3.4.24.-</ecNumber>
    </recommendedName>
</protein>
<sequence length="442" mass="51503">YKRSPNQCDQLGLEEYNKHKKAFNEYMELSIKCPCDTEPRPPHITDDWLNIPPGARDKRSVKDKPLLGTRDADGLVHGCEDAINTVIGDIVYMPGEVEQLILEQRKCCKKRTSKRQTRTRRQFMNIAKEDMEKHMWMMPIIYAFSHDDGDWIKIIDEAIKSLSQHTCLKFERVDKWSVHDFEFMYHAAWCSSHVGIFWYTKTKSEDTNISSHHVNVPPSAGCLSVGTVIHEIMHALGIWHEMNRFDRNEQLWINYKNINSVSRILHIFENSKWGNYKQYSPLYFGTPYDYGSIMHYSPHGGLDKTKFTMVALKQEYQSTMGLYVEPSFKDIKLLNRLYCTSEYPHKSTLSKSINLKCDVNEYELDYGECKNGGFPDPLNDCKCRCPDGYGGEYCTKYEYEKCMVVELTAKVEVQNINSHAFKVIHLFASQILCFFVIKVNFE</sequence>
<dbReference type="PROSITE" id="PS01186">
    <property type="entry name" value="EGF_2"/>
    <property type="match status" value="1"/>
</dbReference>
<evidence type="ECO:0000256" key="5">
    <source>
        <dbReference type="ARBA" id="ARBA00023049"/>
    </source>
</evidence>
<evidence type="ECO:0000256" key="3">
    <source>
        <dbReference type="ARBA" id="ARBA00022801"/>
    </source>
</evidence>
<dbReference type="SMART" id="SM00235">
    <property type="entry name" value="ZnMc"/>
    <property type="match status" value="1"/>
</dbReference>
<evidence type="ECO:0000256" key="6">
    <source>
        <dbReference type="ARBA" id="ARBA00023157"/>
    </source>
</evidence>
<feature type="active site" evidence="7">
    <location>
        <position position="231"/>
    </location>
</feature>
<evidence type="ECO:0000256" key="7">
    <source>
        <dbReference type="PROSITE-ProRule" id="PRU01211"/>
    </source>
</evidence>
<evidence type="ECO:0000256" key="1">
    <source>
        <dbReference type="ARBA" id="ARBA00022670"/>
    </source>
</evidence>
<accession>A0A915M225</accession>